<accession>A0A0E3BRT2</accession>
<dbReference type="AlphaFoldDB" id="A0A0E3BRT2"/>
<gene>
    <name evidence="5" type="ORF">P608_22465</name>
</gene>
<dbReference type="GO" id="GO:0070403">
    <property type="term" value="F:NAD+ binding"/>
    <property type="evidence" value="ECO:0007669"/>
    <property type="project" value="InterPro"/>
</dbReference>
<dbReference type="SUPFAM" id="SSF51735">
    <property type="entry name" value="NAD(P)-binding Rossmann-fold domains"/>
    <property type="match status" value="1"/>
</dbReference>
<dbReference type="Pfam" id="PF00725">
    <property type="entry name" value="3HCDH"/>
    <property type="match status" value="1"/>
</dbReference>
<evidence type="ECO:0000256" key="2">
    <source>
        <dbReference type="PIRSR" id="PIRSR000105-1"/>
    </source>
</evidence>
<dbReference type="GO" id="GO:0006631">
    <property type="term" value="P:fatty acid metabolic process"/>
    <property type="evidence" value="ECO:0007669"/>
    <property type="project" value="InterPro"/>
</dbReference>
<feature type="site" description="Important for catalytic activity" evidence="2">
    <location>
        <position position="147"/>
    </location>
</feature>
<dbReference type="Pfam" id="PF02737">
    <property type="entry name" value="3HCDH_N"/>
    <property type="match status" value="1"/>
</dbReference>
<dbReference type="EMBL" id="AWTP01000144">
    <property type="protein sequence ID" value="KGH06418.1"/>
    <property type="molecule type" value="Genomic_DNA"/>
</dbReference>
<evidence type="ECO:0000259" key="4">
    <source>
        <dbReference type="Pfam" id="PF02737"/>
    </source>
</evidence>
<dbReference type="InterPro" id="IPR036291">
    <property type="entry name" value="NAD(P)-bd_dom_sf"/>
</dbReference>
<dbReference type="InterPro" id="IPR013328">
    <property type="entry name" value="6PGD_dom2"/>
</dbReference>
<reference evidence="5 6" key="1">
    <citation type="submission" date="2013-09" db="EMBL/GenBank/DDBJ databases">
        <title>High correlation between genotypes and phenotypes of environmental bacteria Comamonas testosteroni strains.</title>
        <authorList>
            <person name="Liu L."/>
            <person name="Zhu W."/>
            <person name="Xia X."/>
            <person name="Xu B."/>
            <person name="Luo M."/>
            <person name="Wang G."/>
        </authorList>
    </citation>
    <scope>NUCLEOTIDE SEQUENCE [LARGE SCALE GENOMIC DNA]</scope>
    <source>
        <strain evidence="5 6">DF2</strain>
    </source>
</reference>
<evidence type="ECO:0000259" key="3">
    <source>
        <dbReference type="Pfam" id="PF00725"/>
    </source>
</evidence>
<proteinExistence type="predicted"/>
<dbReference type="PANTHER" id="PTHR48075">
    <property type="entry name" value="3-HYDROXYACYL-COA DEHYDROGENASE FAMILY PROTEIN"/>
    <property type="match status" value="1"/>
</dbReference>
<dbReference type="Gene3D" id="1.10.1040.10">
    <property type="entry name" value="N-(1-d-carboxylethyl)-l-norvaline Dehydrogenase, domain 2"/>
    <property type="match status" value="1"/>
</dbReference>
<name>A0A0E3BRT2_9BURK</name>
<protein>
    <submittedName>
        <fullName evidence="5">3-hydroxyacyl-CoA dehydrogenase</fullName>
    </submittedName>
</protein>
<dbReference type="Gene3D" id="3.40.50.720">
    <property type="entry name" value="NAD(P)-binding Rossmann-like Domain"/>
    <property type="match status" value="1"/>
</dbReference>
<dbReference type="InterPro" id="IPR006108">
    <property type="entry name" value="3HC_DH_C"/>
</dbReference>
<dbReference type="InterPro" id="IPR022694">
    <property type="entry name" value="3-OHacyl-CoA_DH"/>
</dbReference>
<evidence type="ECO:0000313" key="6">
    <source>
        <dbReference type="Proteomes" id="UP000029549"/>
    </source>
</evidence>
<organism evidence="5 6">
    <name type="scientific">Comamonas thiooxydans</name>
    <dbReference type="NCBI Taxonomy" id="363952"/>
    <lineage>
        <taxon>Bacteria</taxon>
        <taxon>Pseudomonadati</taxon>
        <taxon>Pseudomonadota</taxon>
        <taxon>Betaproteobacteria</taxon>
        <taxon>Burkholderiales</taxon>
        <taxon>Comamonadaceae</taxon>
        <taxon>Comamonas</taxon>
    </lineage>
</organism>
<dbReference type="Proteomes" id="UP000029549">
    <property type="component" value="Unassembled WGS sequence"/>
</dbReference>
<dbReference type="PANTHER" id="PTHR48075:SF5">
    <property type="entry name" value="3-HYDROXYBUTYRYL-COA DEHYDROGENASE"/>
    <property type="match status" value="1"/>
</dbReference>
<feature type="domain" description="3-hydroxyacyl-CoA dehydrogenase C-terminal" evidence="3">
    <location>
        <begin position="194"/>
        <end position="292"/>
    </location>
</feature>
<sequence>MEQKIFSAPGHFFRPSRSHAVVIGGGTMGADVAVVLCRGACKTTVVESNPDRAAKVPGLVHHGLTQLDARQQLAHLSVVSSLDDLDWSSVDLVIECIPERLDIKQALFKQLEQRARKNALLASNSSSFPITAIAQGLQTQERMLGLHFFMPAHLTPLVEVVCGEASRMECAENLHAFMRQCGMVPVLVKKDLPGFLANRLQHALAREAFALIEAGIASAEDVDSAVRFGFGFRFLAAGPVLQRDHAGLEVHCAAGATMYPSLADNKEPSPCLSQRVAEGKFGMKSGEGFFKWTPESIAQEKQRYQKTLLAGLELLKSELPSVGDAAEQ</sequence>
<dbReference type="SUPFAM" id="SSF48179">
    <property type="entry name" value="6-phosphogluconate dehydrogenase C-terminal domain-like"/>
    <property type="match status" value="1"/>
</dbReference>
<feature type="domain" description="3-hydroxyacyl-CoA dehydrogenase NAD binding" evidence="4">
    <location>
        <begin position="20"/>
        <end position="190"/>
    </location>
</feature>
<evidence type="ECO:0000256" key="1">
    <source>
        <dbReference type="ARBA" id="ARBA00023002"/>
    </source>
</evidence>
<dbReference type="GO" id="GO:0016616">
    <property type="term" value="F:oxidoreductase activity, acting on the CH-OH group of donors, NAD or NADP as acceptor"/>
    <property type="evidence" value="ECO:0007669"/>
    <property type="project" value="InterPro"/>
</dbReference>
<dbReference type="PIRSF" id="PIRSF000105">
    <property type="entry name" value="HCDH"/>
    <property type="match status" value="1"/>
</dbReference>
<dbReference type="InterPro" id="IPR006176">
    <property type="entry name" value="3-OHacyl-CoA_DH_NAD-bd"/>
</dbReference>
<dbReference type="InterPro" id="IPR008927">
    <property type="entry name" value="6-PGluconate_DH-like_C_sf"/>
</dbReference>
<keyword evidence="6" id="KW-1185">Reference proteome</keyword>
<comment type="caution">
    <text evidence="5">The sequence shown here is derived from an EMBL/GenBank/DDBJ whole genome shotgun (WGS) entry which is preliminary data.</text>
</comment>
<evidence type="ECO:0000313" key="5">
    <source>
        <dbReference type="EMBL" id="KGH06418.1"/>
    </source>
</evidence>
<keyword evidence="1" id="KW-0560">Oxidoreductase</keyword>